<evidence type="ECO:0000256" key="10">
    <source>
        <dbReference type="ARBA" id="ARBA00023277"/>
    </source>
</evidence>
<dbReference type="SUPFAM" id="SSF51445">
    <property type="entry name" value="(Trans)glycosidases"/>
    <property type="match status" value="1"/>
</dbReference>
<evidence type="ECO:0000259" key="16">
    <source>
        <dbReference type="Pfam" id="PF17801"/>
    </source>
</evidence>
<evidence type="ECO:0000256" key="4">
    <source>
        <dbReference type="ARBA" id="ARBA00012755"/>
    </source>
</evidence>
<keyword evidence="9" id="KW-0325">Glycoprotein</keyword>
<keyword evidence="10" id="KW-0119">Carbohydrate metabolism</keyword>
<reference evidence="17 18" key="1">
    <citation type="submission" date="2023-10" db="EMBL/GenBank/DDBJ databases">
        <authorList>
            <person name="Maclean D."/>
            <person name="Macfadyen A."/>
        </authorList>
    </citation>
    <scope>NUCLEOTIDE SEQUENCE [LARGE SCALE GENOMIC DNA]</scope>
</reference>
<evidence type="ECO:0000313" key="17">
    <source>
        <dbReference type="EMBL" id="CAK0783007.1"/>
    </source>
</evidence>
<dbReference type="Pfam" id="PF16499">
    <property type="entry name" value="Melibiase_2"/>
    <property type="match status" value="1"/>
</dbReference>
<evidence type="ECO:0000256" key="13">
    <source>
        <dbReference type="RuleBase" id="RU361168"/>
    </source>
</evidence>
<name>A0AAV1I8G6_9CHLO</name>
<dbReference type="Proteomes" id="UP001314263">
    <property type="component" value="Unassembled WGS sequence"/>
</dbReference>
<dbReference type="InterPro" id="IPR013785">
    <property type="entry name" value="Aldolase_TIM"/>
</dbReference>
<dbReference type="GO" id="GO:0000272">
    <property type="term" value="P:polysaccharide catabolic process"/>
    <property type="evidence" value="ECO:0007669"/>
    <property type="project" value="UniProtKB-KW"/>
</dbReference>
<keyword evidence="15" id="KW-0472">Membrane</keyword>
<keyword evidence="15" id="KW-0812">Transmembrane</keyword>
<keyword evidence="15" id="KW-1133">Transmembrane helix</keyword>
<comment type="subcellular location">
    <subcellularLocation>
        <location evidence="2">Secreted</location>
    </subcellularLocation>
</comment>
<keyword evidence="5" id="KW-0964">Secreted</keyword>
<proteinExistence type="inferred from homology"/>
<dbReference type="InterPro" id="IPR013780">
    <property type="entry name" value="Glyco_hydro_b"/>
</dbReference>
<dbReference type="InterPro" id="IPR002241">
    <property type="entry name" value="Glyco_hydro_27"/>
</dbReference>
<feature type="compositionally biased region" description="Polar residues" evidence="14">
    <location>
        <begin position="485"/>
        <end position="496"/>
    </location>
</feature>
<dbReference type="PANTHER" id="PTHR11452:SF75">
    <property type="entry name" value="ALPHA-GALACTOSIDASE MEL1"/>
    <property type="match status" value="1"/>
</dbReference>
<comment type="caution">
    <text evidence="17">The sequence shown here is derived from an EMBL/GenBank/DDBJ whole genome shotgun (WGS) entry which is preliminary data.</text>
</comment>
<dbReference type="InterPro" id="IPR041233">
    <property type="entry name" value="Melibiase_C"/>
</dbReference>
<keyword evidence="11 13" id="KW-0326">Glycosidase</keyword>
<sequence>MGWNTWNSFHEEIEEKMVRDSAEILIDSGLAAAGYKYFNLDDGWNKKTRGAEGPMEVNSTRFPSGIPALADWLHGKGLKLGVYSDAGSMTCARFAASLGHEVADAKAFAEWGVDFLKYDNCFATPPRQMSVRKRYEAMRDALNATGKPILFSMCEWGVSSPWEYGHQVGHMWRTTKDISMEIEATWADVVENLDETAGLARFAGPGGWNDADMLEVGSPGGSKLTYTEQRSHFALWAVIKSPLIIGADLRNMKKEELTLLKSREVIAINQDPLGIAGDRVWKQGPYEVWAAPLLGGARAVVLFNRHVSSDEKFDEHNMTLHWSMVGLPEDMEVVVRDIYKERDIGRFTGAFSDIVEAHGVLALRLTPTKTVAGLDQWRPWSCDPVRDSNCTVGAHVLAPAAPCPAGASKELPSAQALLHGREAGLAQGLDRRSLLMVLLVGVCSGLVLGFLAAIVAVHFVSNRRSGVPFSPKASGSYGTGLSSAYSPPSGFQQGTVRNPLVRHRGSAPNQESLLPA</sequence>
<dbReference type="SUPFAM" id="SSF51011">
    <property type="entry name" value="Glycosyl hydrolase domain"/>
    <property type="match status" value="1"/>
</dbReference>
<evidence type="ECO:0000256" key="2">
    <source>
        <dbReference type="ARBA" id="ARBA00004613"/>
    </source>
</evidence>
<dbReference type="GO" id="GO:0005576">
    <property type="term" value="C:extracellular region"/>
    <property type="evidence" value="ECO:0007669"/>
    <property type="project" value="UniProtKB-SubCell"/>
</dbReference>
<dbReference type="Gene3D" id="2.60.40.1180">
    <property type="entry name" value="Golgi alpha-mannosidase II"/>
    <property type="match status" value="1"/>
</dbReference>
<dbReference type="PANTHER" id="PTHR11452">
    <property type="entry name" value="ALPHA-GALACTOSIDASE/ALPHA-N-ACETYLGALACTOSAMINIDASE"/>
    <property type="match status" value="1"/>
</dbReference>
<keyword evidence="8 13" id="KW-1015">Disulfide bond</keyword>
<feature type="transmembrane region" description="Helical" evidence="15">
    <location>
        <begin position="434"/>
        <end position="460"/>
    </location>
</feature>
<feature type="domain" description="Alpha galactosidase C-terminal" evidence="16">
    <location>
        <begin position="283"/>
        <end position="365"/>
    </location>
</feature>
<evidence type="ECO:0000256" key="14">
    <source>
        <dbReference type="SAM" id="MobiDB-lite"/>
    </source>
</evidence>
<evidence type="ECO:0000256" key="12">
    <source>
        <dbReference type="ARBA" id="ARBA00023326"/>
    </source>
</evidence>
<comment type="similarity">
    <text evidence="3 13">Belongs to the glycosyl hydrolase 27 family.</text>
</comment>
<keyword evidence="12" id="KW-0624">Polysaccharide degradation</keyword>
<dbReference type="EMBL" id="CAUYUE010000007">
    <property type="protein sequence ID" value="CAK0783007.1"/>
    <property type="molecule type" value="Genomic_DNA"/>
</dbReference>
<feature type="compositionally biased region" description="Polar residues" evidence="14">
    <location>
        <begin position="507"/>
        <end position="516"/>
    </location>
</feature>
<evidence type="ECO:0000256" key="7">
    <source>
        <dbReference type="ARBA" id="ARBA00022801"/>
    </source>
</evidence>
<dbReference type="PRINTS" id="PR00740">
    <property type="entry name" value="GLHYDRLASE27"/>
</dbReference>
<dbReference type="CDD" id="cd14792">
    <property type="entry name" value="GH27"/>
    <property type="match status" value="1"/>
</dbReference>
<evidence type="ECO:0000256" key="3">
    <source>
        <dbReference type="ARBA" id="ARBA00009743"/>
    </source>
</evidence>
<evidence type="ECO:0000256" key="6">
    <source>
        <dbReference type="ARBA" id="ARBA00022729"/>
    </source>
</evidence>
<evidence type="ECO:0000256" key="15">
    <source>
        <dbReference type="SAM" id="Phobius"/>
    </source>
</evidence>
<dbReference type="GO" id="GO:0004557">
    <property type="term" value="F:alpha-galactosidase activity"/>
    <property type="evidence" value="ECO:0007669"/>
    <property type="project" value="UniProtKB-EC"/>
</dbReference>
<keyword evidence="18" id="KW-1185">Reference proteome</keyword>
<keyword evidence="7 13" id="KW-0378">Hydrolase</keyword>
<dbReference type="Gene3D" id="3.20.20.70">
    <property type="entry name" value="Aldolase class I"/>
    <property type="match status" value="1"/>
</dbReference>
<keyword evidence="6" id="KW-0732">Signal</keyword>
<accession>A0AAV1I8G6</accession>
<dbReference type="EC" id="3.2.1.22" evidence="4 13"/>
<evidence type="ECO:0000313" key="18">
    <source>
        <dbReference type="Proteomes" id="UP001314263"/>
    </source>
</evidence>
<dbReference type="Pfam" id="PF17801">
    <property type="entry name" value="Melibiase_C"/>
    <property type="match status" value="1"/>
</dbReference>
<evidence type="ECO:0000256" key="8">
    <source>
        <dbReference type="ARBA" id="ARBA00023157"/>
    </source>
</evidence>
<evidence type="ECO:0000256" key="9">
    <source>
        <dbReference type="ARBA" id="ARBA00023180"/>
    </source>
</evidence>
<gene>
    <name evidence="17" type="ORF">CVIRNUC_006202</name>
</gene>
<dbReference type="FunFam" id="2.60.40.1180:FF:000008">
    <property type="entry name" value="Alpha-galactosidase"/>
    <property type="match status" value="1"/>
</dbReference>
<dbReference type="AlphaFoldDB" id="A0AAV1I8G6"/>
<comment type="catalytic activity">
    <reaction evidence="1 13">
        <text>Hydrolysis of terminal, non-reducing alpha-D-galactose residues in alpha-D-galactosides, including galactose oligosaccharides, galactomannans and galactolipids.</text>
        <dbReference type="EC" id="3.2.1.22"/>
    </reaction>
</comment>
<organism evidence="17 18">
    <name type="scientific">Coccomyxa viridis</name>
    <dbReference type="NCBI Taxonomy" id="1274662"/>
    <lineage>
        <taxon>Eukaryota</taxon>
        <taxon>Viridiplantae</taxon>
        <taxon>Chlorophyta</taxon>
        <taxon>core chlorophytes</taxon>
        <taxon>Trebouxiophyceae</taxon>
        <taxon>Trebouxiophyceae incertae sedis</taxon>
        <taxon>Coccomyxaceae</taxon>
        <taxon>Coccomyxa</taxon>
    </lineage>
</organism>
<evidence type="ECO:0000256" key="5">
    <source>
        <dbReference type="ARBA" id="ARBA00022525"/>
    </source>
</evidence>
<evidence type="ECO:0000256" key="1">
    <source>
        <dbReference type="ARBA" id="ARBA00001255"/>
    </source>
</evidence>
<dbReference type="InterPro" id="IPR017853">
    <property type="entry name" value="GH"/>
</dbReference>
<protein>
    <recommendedName>
        <fullName evidence="4 13">Alpha-galactosidase</fullName>
        <ecNumber evidence="4 13">3.2.1.22</ecNumber>
    </recommendedName>
    <alternativeName>
        <fullName evidence="13">Melibiase</fullName>
    </alternativeName>
</protein>
<feature type="region of interest" description="Disordered" evidence="14">
    <location>
        <begin position="485"/>
        <end position="516"/>
    </location>
</feature>
<evidence type="ECO:0000256" key="11">
    <source>
        <dbReference type="ARBA" id="ARBA00023295"/>
    </source>
</evidence>
<dbReference type="FunFam" id="3.20.20.70:FF:000197">
    <property type="entry name" value="Alpha-galactosidase"/>
    <property type="match status" value="1"/>
</dbReference>